<dbReference type="PANTHER" id="PTHR10259:SF11">
    <property type="entry name" value="THIOPURINE S-METHYLTRANSFERASE"/>
    <property type="match status" value="1"/>
</dbReference>
<keyword evidence="8" id="KW-0949">S-adenosyl-L-methionine</keyword>
<evidence type="ECO:0000256" key="3">
    <source>
        <dbReference type="ARBA" id="ARBA00008145"/>
    </source>
</evidence>
<protein>
    <recommendedName>
        <fullName evidence="4">thiopurine S-methyltransferase</fullName>
        <ecNumber evidence="4">2.1.1.67</ecNumber>
    </recommendedName>
</protein>
<dbReference type="FunFam" id="3.40.50.150:FF:000101">
    <property type="entry name" value="Thiopurine S-methyltransferase"/>
    <property type="match status" value="1"/>
</dbReference>
<reference evidence="9" key="1">
    <citation type="submission" date="2020-11" db="EMBL/GenBank/DDBJ databases">
        <authorList>
            <person name="Tran Van P."/>
        </authorList>
    </citation>
    <scope>NUCLEOTIDE SEQUENCE</scope>
</reference>
<dbReference type="EC" id="2.1.1.67" evidence="4"/>
<dbReference type="EMBL" id="CAJPEV010000320">
    <property type="protein sequence ID" value="CAG0883940.1"/>
    <property type="molecule type" value="Genomic_DNA"/>
</dbReference>
<dbReference type="PANTHER" id="PTHR10259">
    <property type="entry name" value="THIOPURINE S-METHYLTRANSFERASE"/>
    <property type="match status" value="1"/>
</dbReference>
<evidence type="ECO:0000256" key="6">
    <source>
        <dbReference type="ARBA" id="ARBA00022603"/>
    </source>
</evidence>
<gene>
    <name evidence="9" type="ORF">DSTB1V02_LOCUS2756</name>
</gene>
<keyword evidence="6" id="KW-0489">Methyltransferase</keyword>
<dbReference type="InterPro" id="IPR029063">
    <property type="entry name" value="SAM-dependent_MTases_sf"/>
</dbReference>
<organism evidence="9">
    <name type="scientific">Darwinula stevensoni</name>
    <dbReference type="NCBI Taxonomy" id="69355"/>
    <lineage>
        <taxon>Eukaryota</taxon>
        <taxon>Metazoa</taxon>
        <taxon>Ecdysozoa</taxon>
        <taxon>Arthropoda</taxon>
        <taxon>Crustacea</taxon>
        <taxon>Oligostraca</taxon>
        <taxon>Ostracoda</taxon>
        <taxon>Podocopa</taxon>
        <taxon>Podocopida</taxon>
        <taxon>Darwinulocopina</taxon>
        <taxon>Darwinuloidea</taxon>
        <taxon>Darwinulidae</taxon>
        <taxon>Darwinula</taxon>
    </lineage>
</organism>
<evidence type="ECO:0000256" key="5">
    <source>
        <dbReference type="ARBA" id="ARBA00022490"/>
    </source>
</evidence>
<keyword evidence="7" id="KW-0808">Transferase</keyword>
<evidence type="ECO:0000256" key="2">
    <source>
        <dbReference type="ARBA" id="ARBA00004496"/>
    </source>
</evidence>
<dbReference type="OrthoDB" id="276151at2759"/>
<evidence type="ECO:0000313" key="9">
    <source>
        <dbReference type="EMBL" id="CAD7242811.1"/>
    </source>
</evidence>
<dbReference type="EMBL" id="LR899837">
    <property type="protein sequence ID" value="CAD7242811.1"/>
    <property type="molecule type" value="Genomic_DNA"/>
</dbReference>
<evidence type="ECO:0000256" key="7">
    <source>
        <dbReference type="ARBA" id="ARBA00022679"/>
    </source>
</evidence>
<dbReference type="GO" id="GO:0008119">
    <property type="term" value="F:thiopurine S-methyltransferase activity"/>
    <property type="evidence" value="ECO:0007669"/>
    <property type="project" value="UniProtKB-EC"/>
</dbReference>
<evidence type="ECO:0000256" key="4">
    <source>
        <dbReference type="ARBA" id="ARBA00011905"/>
    </source>
</evidence>
<evidence type="ECO:0000256" key="8">
    <source>
        <dbReference type="ARBA" id="ARBA00022691"/>
    </source>
</evidence>
<evidence type="ECO:0000256" key="1">
    <source>
        <dbReference type="ARBA" id="ARBA00000903"/>
    </source>
</evidence>
<dbReference type="SUPFAM" id="SSF53335">
    <property type="entry name" value="S-adenosyl-L-methionine-dependent methyltransferases"/>
    <property type="match status" value="1"/>
</dbReference>
<proteinExistence type="inferred from homology"/>
<accession>A0A7R8X2H3</accession>
<dbReference type="Gene3D" id="3.40.50.150">
    <property type="entry name" value="Vaccinia Virus protein VP39"/>
    <property type="match status" value="1"/>
</dbReference>
<dbReference type="GO" id="GO:0005737">
    <property type="term" value="C:cytoplasm"/>
    <property type="evidence" value="ECO:0007669"/>
    <property type="project" value="UniProtKB-SubCell"/>
</dbReference>
<dbReference type="AlphaFoldDB" id="A0A7R8X2H3"/>
<keyword evidence="5" id="KW-0963">Cytoplasm</keyword>
<dbReference type="InterPro" id="IPR008854">
    <property type="entry name" value="TPMT"/>
</dbReference>
<evidence type="ECO:0000313" key="10">
    <source>
        <dbReference type="Proteomes" id="UP000677054"/>
    </source>
</evidence>
<sequence>MGDRLKTWTDKWEANDLGWQEKNVNPRLLQHVETLTQGKKPCQIYLPLCGKAPELKWFYDLGHNVVGVEGAEKGIREFFEENNLLFDVSTDESGIPCYKSKDGRMKIFKSDIFKIPIEKLGRIEAVWDRGSFVAIWKEDREEYVSHMSKLLSSGSKIFMEYIYYNEDLTEFRGAPRSVSTEELRKLFGAAFKVEDPLHVEDWANHERAKRWKVQDLWVMDTFLTRI</sequence>
<dbReference type="PROSITE" id="PS51585">
    <property type="entry name" value="SAM_MT_TPMT"/>
    <property type="match status" value="1"/>
</dbReference>
<comment type="subcellular location">
    <subcellularLocation>
        <location evidence="2">Cytoplasm</location>
    </subcellularLocation>
</comment>
<dbReference type="Proteomes" id="UP000677054">
    <property type="component" value="Unassembled WGS sequence"/>
</dbReference>
<name>A0A7R8X2H3_9CRUS</name>
<comment type="similarity">
    <text evidence="3">Belongs to the class I-like SAM-binding methyltransferase superfamily. TPMT family.</text>
</comment>
<dbReference type="Pfam" id="PF05724">
    <property type="entry name" value="TPMT"/>
    <property type="match status" value="1"/>
</dbReference>
<comment type="catalytic activity">
    <reaction evidence="1">
        <text>S-adenosyl-L-methionine + a thiopurine = S-adenosyl-L-homocysteine + a thiopurine S-methylether.</text>
        <dbReference type="EC" id="2.1.1.67"/>
    </reaction>
</comment>
<dbReference type="GO" id="GO:0032259">
    <property type="term" value="P:methylation"/>
    <property type="evidence" value="ECO:0007669"/>
    <property type="project" value="UniProtKB-KW"/>
</dbReference>
<keyword evidence="10" id="KW-1185">Reference proteome</keyword>